<gene>
    <name evidence="1" type="ORF">AHMF7605_25695</name>
</gene>
<proteinExistence type="predicted"/>
<dbReference type="AlphaFoldDB" id="A0A2T2YMD5"/>
<keyword evidence="2" id="KW-1185">Reference proteome</keyword>
<name>A0A2T2YMD5_9BACT</name>
<dbReference type="OrthoDB" id="8479526at2"/>
<dbReference type="Proteomes" id="UP000240357">
    <property type="component" value="Unassembled WGS sequence"/>
</dbReference>
<evidence type="ECO:0000313" key="2">
    <source>
        <dbReference type="Proteomes" id="UP000240357"/>
    </source>
</evidence>
<reference evidence="1 2" key="1">
    <citation type="submission" date="2018-03" db="EMBL/GenBank/DDBJ databases">
        <title>Adhaeribacter sp. HMF7605 Genome sequencing and assembly.</title>
        <authorList>
            <person name="Kang H."/>
            <person name="Kang J."/>
            <person name="Cha I."/>
            <person name="Kim H."/>
            <person name="Joh K."/>
        </authorList>
    </citation>
    <scope>NUCLEOTIDE SEQUENCE [LARGE SCALE GENOMIC DNA]</scope>
    <source>
        <strain evidence="1 2">HMF7605</strain>
    </source>
</reference>
<dbReference type="EMBL" id="PYFT01000001">
    <property type="protein sequence ID" value="PSR56645.1"/>
    <property type="molecule type" value="Genomic_DNA"/>
</dbReference>
<dbReference type="RefSeq" id="WP_106932821.1">
    <property type="nucleotide sequence ID" value="NZ_PYFT01000001.1"/>
</dbReference>
<organism evidence="1 2">
    <name type="scientific">Adhaeribacter arboris</name>
    <dbReference type="NCBI Taxonomy" id="2072846"/>
    <lineage>
        <taxon>Bacteria</taxon>
        <taxon>Pseudomonadati</taxon>
        <taxon>Bacteroidota</taxon>
        <taxon>Cytophagia</taxon>
        <taxon>Cytophagales</taxon>
        <taxon>Hymenobacteraceae</taxon>
        <taxon>Adhaeribacter</taxon>
    </lineage>
</organism>
<dbReference type="Gene3D" id="1.10.10.10">
    <property type="entry name" value="Winged helix-like DNA-binding domain superfamily/Winged helix DNA-binding domain"/>
    <property type="match status" value="1"/>
</dbReference>
<dbReference type="InterPro" id="IPR036388">
    <property type="entry name" value="WH-like_DNA-bd_sf"/>
</dbReference>
<comment type="caution">
    <text evidence="1">The sequence shown here is derived from an EMBL/GenBank/DDBJ whole genome shotgun (WGS) entry which is preliminary data.</text>
</comment>
<evidence type="ECO:0000313" key="1">
    <source>
        <dbReference type="EMBL" id="PSR56645.1"/>
    </source>
</evidence>
<sequence length="224" mass="26194">MPKITRITEQQGNKERISVYIDNTFCTGIRKRTFQDMGLKLGDEISCERLKEMENHFWKEKYGTASWDREKVRLEKVKQLIEGINSRIDVQVVGFGADSNEIIREHPEEKGKPDLRIAHKSNVTNAVMRAEVTGTERLRGTGYWVRPDKLEYAENHPEEDVWIILHYSEPEEKFVFIKPAPGKIYERHNIDIRGAGEIMCIFSDNDEEVKSTEHFTSYLNDKFK</sequence>
<accession>A0A2T2YMD5</accession>
<protein>
    <submittedName>
        <fullName evidence="1">Uncharacterized protein</fullName>
    </submittedName>
</protein>